<dbReference type="InterPro" id="IPR027417">
    <property type="entry name" value="P-loop_NTPase"/>
</dbReference>
<comment type="similarity">
    <text evidence="3">Belongs to the SMC family. SMC1 subfamily.</text>
</comment>
<keyword evidence="15" id="KW-1185">Reference proteome</keyword>
<dbReference type="InterPro" id="IPR003395">
    <property type="entry name" value="RecF/RecN/SMC_N"/>
</dbReference>
<dbReference type="GO" id="GO:0016887">
    <property type="term" value="F:ATP hydrolysis activity"/>
    <property type="evidence" value="ECO:0007669"/>
    <property type="project" value="InterPro"/>
</dbReference>
<evidence type="ECO:0000256" key="7">
    <source>
        <dbReference type="ARBA" id="ARBA00023054"/>
    </source>
</evidence>
<feature type="coiled-coil region" evidence="11">
    <location>
        <begin position="849"/>
        <end position="946"/>
    </location>
</feature>
<dbReference type="Proteomes" id="UP000800036">
    <property type="component" value="Unassembled WGS sequence"/>
</dbReference>
<dbReference type="SUPFAM" id="SSF75553">
    <property type="entry name" value="Smc hinge domain"/>
    <property type="match status" value="1"/>
</dbReference>
<protein>
    <recommendedName>
        <fullName evidence="10">Structural maintenance of chromosomes protein</fullName>
    </recommendedName>
</protein>
<dbReference type="EMBL" id="ML976775">
    <property type="protein sequence ID" value="KAF1964873.1"/>
    <property type="molecule type" value="Genomic_DNA"/>
</dbReference>
<evidence type="ECO:0000256" key="4">
    <source>
        <dbReference type="ARBA" id="ARBA00022454"/>
    </source>
</evidence>
<dbReference type="CDD" id="cd03275">
    <property type="entry name" value="ABC_SMC1_euk"/>
    <property type="match status" value="1"/>
</dbReference>
<dbReference type="Gene3D" id="3.40.50.300">
    <property type="entry name" value="P-loop containing nucleotide triphosphate hydrolases"/>
    <property type="match status" value="2"/>
</dbReference>
<feature type="region of interest" description="Disordered" evidence="12">
    <location>
        <begin position="972"/>
        <end position="1012"/>
    </location>
</feature>
<proteinExistence type="inferred from homology"/>
<evidence type="ECO:0000256" key="5">
    <source>
        <dbReference type="ARBA" id="ARBA00022618"/>
    </source>
</evidence>
<evidence type="ECO:0000313" key="15">
    <source>
        <dbReference type="Proteomes" id="UP000800036"/>
    </source>
</evidence>
<reference evidence="14" key="1">
    <citation type="journal article" date="2020" name="Stud. Mycol.">
        <title>101 Dothideomycetes genomes: a test case for predicting lifestyles and emergence of pathogens.</title>
        <authorList>
            <person name="Haridas S."/>
            <person name="Albert R."/>
            <person name="Binder M."/>
            <person name="Bloem J."/>
            <person name="Labutti K."/>
            <person name="Salamov A."/>
            <person name="Andreopoulos B."/>
            <person name="Baker S."/>
            <person name="Barry K."/>
            <person name="Bills G."/>
            <person name="Bluhm B."/>
            <person name="Cannon C."/>
            <person name="Castanera R."/>
            <person name="Culley D."/>
            <person name="Daum C."/>
            <person name="Ezra D."/>
            <person name="Gonzalez J."/>
            <person name="Henrissat B."/>
            <person name="Kuo A."/>
            <person name="Liang C."/>
            <person name="Lipzen A."/>
            <person name="Lutzoni F."/>
            <person name="Magnuson J."/>
            <person name="Mondo S."/>
            <person name="Nolan M."/>
            <person name="Ohm R."/>
            <person name="Pangilinan J."/>
            <person name="Park H.-J."/>
            <person name="Ramirez L."/>
            <person name="Alfaro M."/>
            <person name="Sun H."/>
            <person name="Tritt A."/>
            <person name="Yoshinaga Y."/>
            <person name="Zwiers L.-H."/>
            <person name="Turgeon B."/>
            <person name="Goodwin S."/>
            <person name="Spatafora J."/>
            <person name="Crous P."/>
            <person name="Grigoriev I."/>
        </authorList>
    </citation>
    <scope>NUCLEOTIDE SEQUENCE</scope>
    <source>
        <strain evidence="14">CBS 107.79</strain>
    </source>
</reference>
<feature type="compositionally biased region" description="Basic and acidic residues" evidence="12">
    <location>
        <begin position="289"/>
        <end position="304"/>
    </location>
</feature>
<keyword evidence="4" id="KW-0158">Chromosome</keyword>
<sequence length="1283" mass="145930">MGKLVRLELYNFKTYRGKHVLPFGDSYFTSIIGPNGSGKSNSMDAISFVLGIKSASLRSRELRELVYRGRIISTSKTAVDEEDGDQNGGQDGETQEGGESQQGDPKTAWVEAVFQDDAENTHRWRRTITTAGQSEYRINGRVVRAKEYNEALEEQSILVKARAFLIPQGEVEEVAKKPPKEITHMIEQISGSLEKKADYEKLKEESEAAAEDNAQFLYQRRQINGEIKTYMELEAEAKAYERKVAERDDATVQHIMWKLYHHQQAIEKARSKISQHTEELKEHRRGAQKYHDRLQSATQEEAKVKREITKTNNSINAKAKEIQDSQNELVPVEEKIRLTEQELSKLDARIAALTKDRDAKAKEIGHLDKNLAQVDKAEKTWEAQRKAAAEQQGQELSVEDEQEYNRLRSQVSTKTYSNQAEVTRLEREIGTEREHAQNLQQKINGFQATVDRLETEIDQLRERQSTLKSEVKENKKTRATKQQALNKLESDRKRNRDQSAELNQELHKVLSKLQSAEMDRHESNREKAMRDHVSKMKRTFGSSVYGRYKDLIKPKQRKYDLAVGTLLGWHMDAVLVDTDKTARDCVAFLKEGKLGQMSFLPLDSLTVTAVRQDLKGMHEGMRLGIDCIDYPSHLERAISSACGDSVICDNLKLAQQMCFDRKIGVKAVTLDGSVISKGNTMTGGTMHGANQKQQWGDADIDALRQSVQKYQTQLANLPRTDAIDKQIDELQVELNGLDDRTRRLEDELKTLDRNISSQQKELDHAKSIIRQESPKLKDVMQRLSNREKDLEEAADAVHEVEDEVFAEFCERLGYTDIREYDAQQGSAQQEASQKRLEFRKQRTTLEFMRRNIQLQIDHVESRIKAAQEKRTRDQAALKVHQAQQEELQDSIDELQAELESLQETSAKLVEQKNEKSKAVKEARAKLDKRNEKVKHIEEEVQQEEIDIKNRAMERYSLFKKCRLEEIKIPLTPNSEPLTSLPMTDPVRQQDPDAMDVDEQEDSQPEIDDYGIEPDFEQLDDELREEIDDILAKQDSDDDSASASATAALKKAEDALTDRIATLDAEISKANPNMKASERLAAAQAKLTQINDDFKSAKKAAEDAKAAFEAVKQQRTELFNKAFEHIKENISHVYKELTMTNPNDPHGTVHLYCEDTSEPYLAGVKYNAMPPLKRFRDMELLSGGERTIAALALLFAIHSYQPSPFFVLDEVDAALDNVNVARVARYLTTHKRPGMQFIVISHKAGLFQESETLVGIMRDQAKMSSKAISLDLRKYPAAAAAAAA</sequence>
<evidence type="ECO:0000256" key="9">
    <source>
        <dbReference type="ARBA" id="ARBA00023306"/>
    </source>
</evidence>
<name>A0A6A5UI26_9PLEO</name>
<keyword evidence="7 11" id="KW-0175">Coiled coil</keyword>
<evidence type="ECO:0000313" key="14">
    <source>
        <dbReference type="EMBL" id="KAF1964873.1"/>
    </source>
</evidence>
<gene>
    <name evidence="14" type="ORF">BU23DRAFT_546913</name>
</gene>
<dbReference type="Pfam" id="PF06470">
    <property type="entry name" value="SMC_hinge"/>
    <property type="match status" value="1"/>
</dbReference>
<dbReference type="GO" id="GO:0005524">
    <property type="term" value="F:ATP binding"/>
    <property type="evidence" value="ECO:0007669"/>
    <property type="project" value="InterPro"/>
</dbReference>
<dbReference type="PANTHER" id="PTHR18937:SF12">
    <property type="entry name" value="STRUCTURAL MAINTENANCE OF CHROMOSOMES PROTEIN"/>
    <property type="match status" value="1"/>
</dbReference>
<feature type="compositionally biased region" description="Acidic residues" evidence="12">
    <location>
        <begin position="992"/>
        <end position="1012"/>
    </location>
</feature>
<feature type="domain" description="SMC hinge" evidence="13">
    <location>
        <begin position="542"/>
        <end position="658"/>
    </location>
</feature>
<dbReference type="InterPro" id="IPR010935">
    <property type="entry name" value="SMC_hinge"/>
</dbReference>
<dbReference type="InterPro" id="IPR028468">
    <property type="entry name" value="Smc1_ABC"/>
</dbReference>
<evidence type="ECO:0000259" key="13">
    <source>
        <dbReference type="SMART" id="SM00968"/>
    </source>
</evidence>
<evidence type="ECO:0000256" key="10">
    <source>
        <dbReference type="PIRNR" id="PIRNR005719"/>
    </source>
</evidence>
<dbReference type="GO" id="GO:0005634">
    <property type="term" value="C:nucleus"/>
    <property type="evidence" value="ECO:0007669"/>
    <property type="project" value="UniProtKB-SubCell"/>
</dbReference>
<organism evidence="14 15">
    <name type="scientific">Bimuria novae-zelandiae CBS 107.79</name>
    <dbReference type="NCBI Taxonomy" id="1447943"/>
    <lineage>
        <taxon>Eukaryota</taxon>
        <taxon>Fungi</taxon>
        <taxon>Dikarya</taxon>
        <taxon>Ascomycota</taxon>
        <taxon>Pezizomycotina</taxon>
        <taxon>Dothideomycetes</taxon>
        <taxon>Pleosporomycetidae</taxon>
        <taxon>Pleosporales</taxon>
        <taxon>Massarineae</taxon>
        <taxon>Didymosphaeriaceae</taxon>
        <taxon>Bimuria</taxon>
    </lineage>
</organism>
<dbReference type="PANTHER" id="PTHR18937">
    <property type="entry name" value="STRUCTURAL MAINTENANCE OF CHROMOSOMES SMC FAMILY MEMBER"/>
    <property type="match status" value="1"/>
</dbReference>
<dbReference type="PIRSF" id="PIRSF005719">
    <property type="entry name" value="SMC"/>
    <property type="match status" value="1"/>
</dbReference>
<keyword evidence="8 10" id="KW-0539">Nucleus</keyword>
<dbReference type="SUPFAM" id="SSF52540">
    <property type="entry name" value="P-loop containing nucleoside triphosphate hydrolases"/>
    <property type="match status" value="1"/>
</dbReference>
<evidence type="ECO:0000256" key="11">
    <source>
        <dbReference type="SAM" id="Coils"/>
    </source>
</evidence>
<feature type="compositionally biased region" description="Polar residues" evidence="12">
    <location>
        <begin position="972"/>
        <end position="981"/>
    </location>
</feature>
<dbReference type="SMART" id="SM00968">
    <property type="entry name" value="SMC_hinge"/>
    <property type="match status" value="1"/>
</dbReference>
<evidence type="ECO:0000256" key="8">
    <source>
        <dbReference type="ARBA" id="ARBA00023242"/>
    </source>
</evidence>
<dbReference type="GO" id="GO:0008278">
    <property type="term" value="C:cohesin complex"/>
    <property type="evidence" value="ECO:0007669"/>
    <property type="project" value="InterPro"/>
</dbReference>
<dbReference type="GO" id="GO:0003677">
    <property type="term" value="F:DNA binding"/>
    <property type="evidence" value="ECO:0007669"/>
    <property type="project" value="TreeGrafter"/>
</dbReference>
<keyword evidence="5" id="KW-0132">Cell division</keyword>
<evidence type="ECO:0000256" key="6">
    <source>
        <dbReference type="ARBA" id="ARBA00022776"/>
    </source>
</evidence>
<dbReference type="InterPro" id="IPR036277">
    <property type="entry name" value="SMC_hinge_sf"/>
</dbReference>
<feature type="region of interest" description="Disordered" evidence="12">
    <location>
        <begin position="283"/>
        <end position="304"/>
    </location>
</feature>
<feature type="region of interest" description="Disordered" evidence="12">
    <location>
        <begin position="471"/>
        <end position="501"/>
    </location>
</feature>
<feature type="coiled-coil region" evidence="11">
    <location>
        <begin position="1072"/>
        <end position="1113"/>
    </location>
</feature>
<dbReference type="GO" id="GO:0051301">
    <property type="term" value="P:cell division"/>
    <property type="evidence" value="ECO:0007669"/>
    <property type="project" value="UniProtKB-KW"/>
</dbReference>
<dbReference type="GO" id="GO:0007062">
    <property type="term" value="P:sister chromatid cohesion"/>
    <property type="evidence" value="ECO:0007669"/>
    <property type="project" value="InterPro"/>
</dbReference>
<feature type="compositionally biased region" description="Basic and acidic residues" evidence="12">
    <location>
        <begin position="488"/>
        <end position="501"/>
    </location>
</feature>
<dbReference type="Pfam" id="PF02463">
    <property type="entry name" value="SMC_N"/>
    <property type="match status" value="1"/>
</dbReference>
<keyword evidence="6" id="KW-0498">Mitosis</keyword>
<evidence type="ECO:0000256" key="3">
    <source>
        <dbReference type="ARBA" id="ARBA00005597"/>
    </source>
</evidence>
<evidence type="ECO:0000256" key="2">
    <source>
        <dbReference type="ARBA" id="ARBA00004286"/>
    </source>
</evidence>
<evidence type="ECO:0000256" key="1">
    <source>
        <dbReference type="ARBA" id="ARBA00004123"/>
    </source>
</evidence>
<keyword evidence="9" id="KW-0131">Cell cycle</keyword>
<dbReference type="OrthoDB" id="5575062at2759"/>
<feature type="region of interest" description="Disordered" evidence="12">
    <location>
        <begin position="77"/>
        <end position="106"/>
    </location>
</feature>
<accession>A0A6A5UI26</accession>
<dbReference type="InterPro" id="IPR024704">
    <property type="entry name" value="SMC"/>
</dbReference>
<comment type="subcellular location">
    <subcellularLocation>
        <location evidence="2">Chromosome</location>
    </subcellularLocation>
    <subcellularLocation>
        <location evidence="1 10">Nucleus</location>
    </subcellularLocation>
</comment>
<dbReference type="Gene3D" id="3.30.70.1620">
    <property type="match status" value="1"/>
</dbReference>
<feature type="coiled-coil region" evidence="11">
    <location>
        <begin position="720"/>
        <end position="803"/>
    </location>
</feature>
<dbReference type="Gene3D" id="1.20.1060.20">
    <property type="match status" value="1"/>
</dbReference>
<evidence type="ECO:0000256" key="12">
    <source>
        <dbReference type="SAM" id="MobiDB-lite"/>
    </source>
</evidence>